<feature type="domain" description="Methyltransferase type 11" evidence="9">
    <location>
        <begin position="48"/>
        <end position="147"/>
    </location>
</feature>
<dbReference type="SUPFAM" id="SSF117289">
    <property type="entry name" value="Nucleoporin domain"/>
    <property type="match status" value="1"/>
</dbReference>
<organism evidence="11 12">
    <name type="scientific">Amanita thiersii Skay4041</name>
    <dbReference type="NCBI Taxonomy" id="703135"/>
    <lineage>
        <taxon>Eukaryota</taxon>
        <taxon>Fungi</taxon>
        <taxon>Dikarya</taxon>
        <taxon>Basidiomycota</taxon>
        <taxon>Agaricomycotina</taxon>
        <taxon>Agaricomycetes</taxon>
        <taxon>Agaricomycetidae</taxon>
        <taxon>Agaricales</taxon>
        <taxon>Pluteineae</taxon>
        <taxon>Amanitaceae</taxon>
        <taxon>Amanita</taxon>
    </lineage>
</organism>
<dbReference type="PANTHER" id="PTHR13405">
    <property type="entry name" value="NUCLEAR PORE COMPLEX PROTEIN NUP133"/>
    <property type="match status" value="1"/>
</dbReference>
<evidence type="ECO:0000313" key="11">
    <source>
        <dbReference type="EMBL" id="PFH54313.1"/>
    </source>
</evidence>
<dbReference type="Pfam" id="PF08241">
    <property type="entry name" value="Methyltransf_11"/>
    <property type="match status" value="1"/>
</dbReference>
<dbReference type="EMBL" id="KZ301970">
    <property type="protein sequence ID" value="PFH54313.1"/>
    <property type="molecule type" value="Genomic_DNA"/>
</dbReference>
<dbReference type="InterPro" id="IPR014908">
    <property type="entry name" value="Nucleoporin_Nup133/Nup155_N"/>
</dbReference>
<evidence type="ECO:0000313" key="12">
    <source>
        <dbReference type="Proteomes" id="UP000242287"/>
    </source>
</evidence>
<reference evidence="11 12" key="1">
    <citation type="submission" date="2014-02" db="EMBL/GenBank/DDBJ databases">
        <title>Transposable element dynamics among asymbiotic and ectomycorrhizal Amanita fungi.</title>
        <authorList>
            <consortium name="DOE Joint Genome Institute"/>
            <person name="Hess J."/>
            <person name="Skrede I."/>
            <person name="Wolfe B."/>
            <person name="LaButti K."/>
            <person name="Ohm R.A."/>
            <person name="Grigoriev I.V."/>
            <person name="Pringle A."/>
        </authorList>
    </citation>
    <scope>NUCLEOTIDE SEQUENCE [LARGE SCALE GENOMIC DNA]</scope>
    <source>
        <strain evidence="11 12">SKay4041</strain>
    </source>
</reference>
<accession>A0A2A9P160</accession>
<dbReference type="Pfam" id="PF03177">
    <property type="entry name" value="Nucleoporin_C"/>
    <property type="match status" value="1"/>
</dbReference>
<proteinExistence type="inferred from homology"/>
<dbReference type="GO" id="GO:0016973">
    <property type="term" value="P:poly(A)+ mRNA export from nucleus"/>
    <property type="evidence" value="ECO:0007669"/>
    <property type="project" value="TreeGrafter"/>
</dbReference>
<feature type="domain" description="Nucleoporin Nup133/Nup155-like C-terminal" evidence="8">
    <location>
        <begin position="926"/>
        <end position="1315"/>
    </location>
</feature>
<dbReference type="CDD" id="cd02440">
    <property type="entry name" value="AdoMet_MTases"/>
    <property type="match status" value="1"/>
</dbReference>
<dbReference type="Gene3D" id="2.130.10.10">
    <property type="entry name" value="YVTN repeat-like/Quinoprotein amine dehydrogenase"/>
    <property type="match status" value="1"/>
</dbReference>
<feature type="domain" description="Nucleoporin Nup133/Nup155-like N-terminal" evidence="10">
    <location>
        <begin position="226"/>
        <end position="587"/>
    </location>
</feature>
<dbReference type="Proteomes" id="UP000242287">
    <property type="component" value="Unassembled WGS sequence"/>
</dbReference>
<name>A0A2A9P160_9AGAR</name>
<dbReference type="OrthoDB" id="103454at2759"/>
<dbReference type="STRING" id="703135.A0A2A9P160"/>
<gene>
    <name evidence="11" type="ORF">AMATHDRAFT_72820</name>
</gene>
<keyword evidence="4" id="KW-0509">mRNA transport</keyword>
<evidence type="ECO:0000256" key="3">
    <source>
        <dbReference type="ARBA" id="ARBA00022448"/>
    </source>
</evidence>
<dbReference type="InterPro" id="IPR029063">
    <property type="entry name" value="SAM-dependent_MTases_sf"/>
</dbReference>
<evidence type="ECO:0000256" key="5">
    <source>
        <dbReference type="ARBA" id="ARBA00022927"/>
    </source>
</evidence>
<sequence>MQSVHHIAQLGFGTGTNDLYDRARPSYQSAAISFIRGTLNSNSPSNVVEIGAGTGIFTRALLAHPEWSNVINKIEAVEPSEGMREVFRKTVTDKRVSMGSGTFDCTNVDDGWADVIVIAQAFHWCPDYDKASAEFARILKPNGVVAFIWNLEDRERAQWVAQIRDLIEQHEGGSPQFRLMLWRQTFDTQSYKRYFEPPIEKVWSFVLPGTLDIVVERASSKILAKSDELYVSHYANPPIEVKHALRNADFYREAFTGEIDTLTGFALVASVQTCFVWQHAQAIKGIPTCYIFSCPYDNQSTSPPFHALVPYGPSREPGLLLVSQSGSIRFWDSIGNGLAGGTHFYSATLGLNDGQEVSTFIRADSTTFIASTTFGSLYRLSLTSSGGDEQIKFHLFSRPSPSLSLSRLIPSIFSSSTLHKLPEPGNISSIALGARTPLGGQEIWDIIETRIQKWNMHPEEWEELILDVPVYDMLVGALRVFLTRTPEEDLGLELLDLVVDGDGKVIILVSYAGAEEETYMPLDMSGLRHGYALIRLVYTETTFEVDQFITVPYQTTSLSGTPTHPRIQLILGGVMICVQFGDAVALCARDSEYRNRLELKSATDRTLGVGVIHSDSTCLILTATTMMRVFVDIEKIQDFNPEVGHTNIIKSIMTQAILYGASPENPLRFSFPPDVDEEYLMRGAEQLSQAILQSDPSLVKKDHDLSSQMTARKEKLSWLIGFINDNAVLVKMSQKSRQKLAIDAEKLYAGYQLWLQYNEFLASSPTHSVLNDAVHAYMEDVEDTQHEDVMRAFFRFRIDEIGKLIRKIIEVASRAPTESGVNLDQLLPETNRAVLTVLRSALEYRNYNLGVYGVELPMVKPWTSRPAVIDAVLGLFDATTKVVEKPLTDGSVASPESEPNSQLPELAEVLFACVQERLDWLGSNVAANDPNSGNDKDELDQKFTLLRPEVFETLRRNGHAEAAFALAEKYRDFSSLAALCHRDTIYPPEDNPNIDRIEGYLERFKEEFAQELYKWYIHHGELRVMFAQPSLRGGYMDKFFATNPNNAISWLNDLGKERYGSAAASLLAESKSANNLEVKHLMLSIGKLAHLAETFADNTLQEDEIFDAFHDDLDFVSVHENVVQGLKAVLGTSRGRQPLDSQVDTITKAKATLLTERRKLFQIFKDLVRQLLQGKVLSTEDLVDVLTLKNNTASLEDYAIALQLLGRSRHLPEARHASAFRTVWRRVYIHDDWDLIRRTTNISDSELTERFRKTALYVTLCAVLRENQTTTVMPDEALMTPGPVEINSRWSGMSTEEVEAVVEDYDLERDRLGEYDLSDVYHRVRELALQDIQW</sequence>
<evidence type="ECO:0000256" key="6">
    <source>
        <dbReference type="ARBA" id="ARBA00023010"/>
    </source>
</evidence>
<dbReference type="InterPro" id="IPR013216">
    <property type="entry name" value="Methyltransf_11"/>
</dbReference>
<evidence type="ECO:0000256" key="7">
    <source>
        <dbReference type="ARBA" id="ARBA00023242"/>
    </source>
</evidence>
<dbReference type="SUPFAM" id="SSF53335">
    <property type="entry name" value="S-adenosyl-L-methionine-dependent methyltransferases"/>
    <property type="match status" value="1"/>
</dbReference>
<dbReference type="Gene3D" id="1.20.58.1380">
    <property type="match status" value="1"/>
</dbReference>
<comment type="subcellular location">
    <subcellularLocation>
        <location evidence="1">Nucleus envelope</location>
    </subcellularLocation>
</comment>
<protein>
    <recommendedName>
        <fullName evidence="13">Methyltransferase type 11 domain-containing protein</fullName>
    </recommendedName>
</protein>
<dbReference type="GO" id="GO:0000972">
    <property type="term" value="P:transcription-dependent tethering of RNA polymerase II gene DNA at nuclear periphery"/>
    <property type="evidence" value="ECO:0007669"/>
    <property type="project" value="TreeGrafter"/>
</dbReference>
<dbReference type="Gene3D" id="3.40.50.150">
    <property type="entry name" value="Vaccinia Virus protein VP39"/>
    <property type="match status" value="1"/>
</dbReference>
<evidence type="ECO:0000259" key="8">
    <source>
        <dbReference type="Pfam" id="PF03177"/>
    </source>
</evidence>
<evidence type="ECO:0000256" key="1">
    <source>
        <dbReference type="ARBA" id="ARBA00004259"/>
    </source>
</evidence>
<evidence type="ECO:0000256" key="2">
    <source>
        <dbReference type="ARBA" id="ARBA00005569"/>
    </source>
</evidence>
<evidence type="ECO:0000259" key="9">
    <source>
        <dbReference type="Pfam" id="PF08241"/>
    </source>
</evidence>
<dbReference type="Pfam" id="PF08801">
    <property type="entry name" value="Nucleoporin_N"/>
    <property type="match status" value="1"/>
</dbReference>
<dbReference type="GO" id="GO:0031080">
    <property type="term" value="C:nuclear pore outer ring"/>
    <property type="evidence" value="ECO:0007669"/>
    <property type="project" value="TreeGrafter"/>
</dbReference>
<keyword evidence="12" id="KW-1185">Reference proteome</keyword>
<dbReference type="InterPro" id="IPR037624">
    <property type="entry name" value="Nup133-like"/>
</dbReference>
<keyword evidence="7" id="KW-0539">Nucleus</keyword>
<evidence type="ECO:0000256" key="4">
    <source>
        <dbReference type="ARBA" id="ARBA00022816"/>
    </source>
</evidence>
<dbReference type="GO" id="GO:0008757">
    <property type="term" value="F:S-adenosylmethionine-dependent methyltransferase activity"/>
    <property type="evidence" value="ECO:0007669"/>
    <property type="project" value="InterPro"/>
</dbReference>
<dbReference type="PANTHER" id="PTHR13405:SF11">
    <property type="entry name" value="NUCLEAR PORE COMPLEX PROTEIN NUP133"/>
    <property type="match status" value="1"/>
</dbReference>
<keyword evidence="5" id="KW-0653">Protein transport</keyword>
<dbReference type="GO" id="GO:0017056">
    <property type="term" value="F:structural constituent of nuclear pore"/>
    <property type="evidence" value="ECO:0007669"/>
    <property type="project" value="InterPro"/>
</dbReference>
<comment type="similarity">
    <text evidence="2">Belongs to the nucleoporin Nup133 family.</text>
</comment>
<dbReference type="GO" id="GO:0006606">
    <property type="term" value="P:protein import into nucleus"/>
    <property type="evidence" value="ECO:0007669"/>
    <property type="project" value="TreeGrafter"/>
</dbReference>
<keyword evidence="6" id="KW-0811">Translocation</keyword>
<dbReference type="InterPro" id="IPR015943">
    <property type="entry name" value="WD40/YVTN_repeat-like_dom_sf"/>
</dbReference>
<dbReference type="InterPro" id="IPR007187">
    <property type="entry name" value="Nucleoporin_Nup133/Nup155_C"/>
</dbReference>
<keyword evidence="3" id="KW-0813">Transport</keyword>
<evidence type="ECO:0000259" key="10">
    <source>
        <dbReference type="Pfam" id="PF08801"/>
    </source>
</evidence>
<evidence type="ECO:0008006" key="13">
    <source>
        <dbReference type="Google" id="ProtNLM"/>
    </source>
</evidence>